<dbReference type="GO" id="GO:0008374">
    <property type="term" value="F:O-acyltransferase activity"/>
    <property type="evidence" value="ECO:0007669"/>
    <property type="project" value="TreeGrafter"/>
</dbReference>
<dbReference type="InterPro" id="IPR018357">
    <property type="entry name" value="Hexapep_transf_CS"/>
</dbReference>
<dbReference type="Proteomes" id="UP000637757">
    <property type="component" value="Unassembled WGS sequence"/>
</dbReference>
<evidence type="ECO:0000313" key="5">
    <source>
        <dbReference type="Proteomes" id="UP000637757"/>
    </source>
</evidence>
<dbReference type="PROSITE" id="PS00101">
    <property type="entry name" value="HEXAPEP_TRANSFERASES"/>
    <property type="match status" value="1"/>
</dbReference>
<keyword evidence="3" id="KW-0677">Repeat</keyword>
<dbReference type="EMBL" id="JADAKE010000003">
    <property type="protein sequence ID" value="MBF8807224.1"/>
    <property type="molecule type" value="Genomic_DNA"/>
</dbReference>
<dbReference type="PANTHER" id="PTHR23416">
    <property type="entry name" value="SIALIC ACID SYNTHASE-RELATED"/>
    <property type="match status" value="1"/>
</dbReference>
<name>A0A931F7X0_9ENTE</name>
<organism evidence="4 5">
    <name type="scientific">Enterococcus lacertideformus</name>
    <dbReference type="NCBI Taxonomy" id="2771493"/>
    <lineage>
        <taxon>Bacteria</taxon>
        <taxon>Bacillati</taxon>
        <taxon>Bacillota</taxon>
        <taxon>Bacilli</taxon>
        <taxon>Lactobacillales</taxon>
        <taxon>Enterococcaceae</taxon>
        <taxon>Enterococcus</taxon>
    </lineage>
</organism>
<reference evidence="4" key="1">
    <citation type="submission" date="2020-09" db="EMBL/GenBank/DDBJ databases">
        <title>Genomic insights into the novelty and pathogenicity of a unique biofilm-forming Enterococcus sp. bacteria (Enterococcus lacertideformus) identified in reptiles.</title>
        <authorList>
            <person name="Agius J.E."/>
            <person name="Phalen D.N."/>
            <person name="Rose K."/>
            <person name="Eden J.-S."/>
        </authorList>
    </citation>
    <scope>NUCLEOTIDE SEQUENCE</scope>
    <source>
        <strain evidence="4">PHRS 0518</strain>
    </source>
</reference>
<evidence type="ECO:0000256" key="2">
    <source>
        <dbReference type="ARBA" id="ARBA00022679"/>
    </source>
</evidence>
<dbReference type="Pfam" id="PF00132">
    <property type="entry name" value="Hexapep"/>
    <property type="match status" value="1"/>
</dbReference>
<comment type="caution">
    <text evidence="4">The sequence shown here is derived from an EMBL/GenBank/DDBJ whole genome shotgun (WGS) entry which is preliminary data.</text>
</comment>
<dbReference type="InterPro" id="IPR051159">
    <property type="entry name" value="Hexapeptide_acetyltransf"/>
</dbReference>
<protein>
    <submittedName>
        <fullName evidence="4">Acyltransferase</fullName>
    </submittedName>
</protein>
<accession>A0A931F7X0</accession>
<evidence type="ECO:0000313" key="4">
    <source>
        <dbReference type="EMBL" id="MBF8807224.1"/>
    </source>
</evidence>
<evidence type="ECO:0000256" key="3">
    <source>
        <dbReference type="ARBA" id="ARBA00022737"/>
    </source>
</evidence>
<dbReference type="Gene3D" id="2.160.10.10">
    <property type="entry name" value="Hexapeptide repeat proteins"/>
    <property type="match status" value="1"/>
</dbReference>
<dbReference type="AlphaFoldDB" id="A0A931F7X0"/>
<dbReference type="InterPro" id="IPR011004">
    <property type="entry name" value="Trimer_LpxA-like_sf"/>
</dbReference>
<proteinExistence type="inferred from homology"/>
<keyword evidence="4" id="KW-0012">Acyltransferase</keyword>
<gene>
    <name evidence="4" type="ORF">IC227_00905</name>
</gene>
<comment type="similarity">
    <text evidence="1">Belongs to the transferase hexapeptide repeat family.</text>
</comment>
<dbReference type="PANTHER" id="PTHR23416:SF23">
    <property type="entry name" value="ACETYLTRANSFERASE C18B11.09C-RELATED"/>
    <property type="match status" value="1"/>
</dbReference>
<keyword evidence="2" id="KW-0808">Transferase</keyword>
<dbReference type="InterPro" id="IPR001451">
    <property type="entry name" value="Hexapep"/>
</dbReference>
<keyword evidence="5" id="KW-1185">Reference proteome</keyword>
<evidence type="ECO:0000256" key="1">
    <source>
        <dbReference type="ARBA" id="ARBA00007274"/>
    </source>
</evidence>
<dbReference type="SUPFAM" id="SSF51161">
    <property type="entry name" value="Trimeric LpxA-like enzymes"/>
    <property type="match status" value="1"/>
</dbReference>
<sequence length="106" mass="11244">MIVASGGLVIGNDVMMGPEVMIFTQNHEIPPVDKKIIEGEIITKKVVINDDVWIGARVIILPGAVIGKGTVIAAGAVVPGKIYPDNVILGGNPARVIKYRNAFNNQ</sequence>
<dbReference type="CDD" id="cd04647">
    <property type="entry name" value="LbH_MAT_like"/>
    <property type="match status" value="1"/>
</dbReference>